<dbReference type="InterPro" id="IPR022961">
    <property type="entry name" value="Gly_tRNA_ligase_bac"/>
</dbReference>
<feature type="binding site" evidence="8">
    <location>
        <begin position="312"/>
        <end position="315"/>
    </location>
    <ligand>
        <name>ATP</name>
        <dbReference type="ChEBI" id="CHEBI:30616"/>
    </ligand>
</feature>
<feature type="binding site" evidence="8">
    <location>
        <begin position="181"/>
        <end position="183"/>
    </location>
    <ligand>
        <name>ATP</name>
        <dbReference type="ChEBI" id="CHEBI:30616"/>
    </ligand>
</feature>
<feature type="binding site" evidence="8">
    <location>
        <begin position="191"/>
        <end position="196"/>
    </location>
    <ligand>
        <name>ATP</name>
        <dbReference type="ChEBI" id="CHEBI:30616"/>
    </ligand>
</feature>
<dbReference type="Pfam" id="PF00587">
    <property type="entry name" value="tRNA-synt_2b"/>
    <property type="match status" value="1"/>
</dbReference>
<comment type="subunit">
    <text evidence="8">Homodimer.</text>
</comment>
<feature type="domain" description="Aminoacyl-transfer RNA synthetases class-II family profile" evidence="9">
    <location>
        <begin position="11"/>
        <end position="346"/>
    </location>
</feature>
<dbReference type="InterPro" id="IPR006195">
    <property type="entry name" value="aa-tRNA-synth_II"/>
</dbReference>
<dbReference type="Pfam" id="PF03129">
    <property type="entry name" value="HGTP_anticodon"/>
    <property type="match status" value="1"/>
</dbReference>
<feature type="binding site" evidence="8">
    <location>
        <begin position="196"/>
        <end position="200"/>
    </location>
    <ligand>
        <name>substrate</name>
    </ligand>
</feature>
<dbReference type="PRINTS" id="PR01043">
    <property type="entry name" value="TRNASYNTHGLY"/>
</dbReference>
<comment type="catalytic activity">
    <reaction evidence="8">
        <text>tRNA(Gly) + glycine + ATP = glycyl-tRNA(Gly) + AMP + diphosphate</text>
        <dbReference type="Rhea" id="RHEA:16013"/>
        <dbReference type="Rhea" id="RHEA-COMP:9664"/>
        <dbReference type="Rhea" id="RHEA-COMP:9683"/>
        <dbReference type="ChEBI" id="CHEBI:30616"/>
        <dbReference type="ChEBI" id="CHEBI:33019"/>
        <dbReference type="ChEBI" id="CHEBI:57305"/>
        <dbReference type="ChEBI" id="CHEBI:78442"/>
        <dbReference type="ChEBI" id="CHEBI:78522"/>
        <dbReference type="ChEBI" id="CHEBI:456215"/>
        <dbReference type="EC" id="6.1.1.14"/>
    </reaction>
</comment>
<keyword evidence="5 8" id="KW-0067">ATP-binding</keyword>
<sequence>MEKSKSEHIMDKIISLCKRRGFIFPGSDIYGGLANSWDYGPLGVELKHNIKQMWWKRFVHQRDDMVGIDAALIMNPRVWEASGHLKEFSDPLVECKKCHERFRSDQLGGKSACLVCGGELTEPLQFNLMLKTFLGPAEEKANEVYFRPETAQGMFVNFKNVLDTMRPRLPFGIAQVGKAFRNEITPGNFIFRTREFEQMEIEYFIRPPVGDEWKEVFDGWKWEMTQWTADLGVNASHVHEVEIPDGERAHYSKRTIDFEYDFPFGRKELYGLAYRTDFDLKNHEEYSGQSLKYRDPDTNEEFWPHVIEPTWGVDRSVLVTLLEAYKEDTTEKGTRVYLKLPPKLAPYKAAVFPLLANKPDLVAKAREIYSALRKSFPVAWDDRGNVGKRYYAQDEIGTPWCITVDFQTLEDETVTIRDRDTGEQVRKPVAELDGYLGELIQ</sequence>
<keyword evidence="7 8" id="KW-0030">Aminoacyl-tRNA synthetase</keyword>
<dbReference type="GO" id="GO:0004820">
    <property type="term" value="F:glycine-tRNA ligase activity"/>
    <property type="evidence" value="ECO:0007669"/>
    <property type="project" value="UniProtKB-UniRule"/>
</dbReference>
<evidence type="ECO:0000256" key="4">
    <source>
        <dbReference type="ARBA" id="ARBA00022741"/>
    </source>
</evidence>
<evidence type="ECO:0000256" key="7">
    <source>
        <dbReference type="ARBA" id="ARBA00023146"/>
    </source>
</evidence>
<accession>A0A1G2FZF2</accession>
<feature type="binding site" evidence="8">
    <location>
        <begin position="308"/>
        <end position="312"/>
    </location>
    <ligand>
        <name>substrate</name>
    </ligand>
</feature>
<evidence type="ECO:0000256" key="8">
    <source>
        <dbReference type="HAMAP-Rule" id="MF_00253"/>
    </source>
</evidence>
<dbReference type="EC" id="6.1.1.14" evidence="8"/>
<evidence type="ECO:0000256" key="3">
    <source>
        <dbReference type="ARBA" id="ARBA00022598"/>
    </source>
</evidence>
<dbReference type="InterPro" id="IPR033731">
    <property type="entry name" value="GlyRS-like_core"/>
</dbReference>
<gene>
    <name evidence="8" type="primary">glyQS</name>
    <name evidence="10" type="ORF">A2719_05495</name>
</gene>
<keyword evidence="4 8" id="KW-0547">Nucleotide-binding</keyword>
<dbReference type="InterPro" id="IPR002315">
    <property type="entry name" value="tRNA-synt_gly"/>
</dbReference>
<evidence type="ECO:0000256" key="6">
    <source>
        <dbReference type="ARBA" id="ARBA00022917"/>
    </source>
</evidence>
<dbReference type="Proteomes" id="UP000177480">
    <property type="component" value="Unassembled WGS sequence"/>
</dbReference>
<dbReference type="EMBL" id="MHNK01000015">
    <property type="protein sequence ID" value="OGZ43426.1"/>
    <property type="molecule type" value="Genomic_DNA"/>
</dbReference>
<proteinExistence type="inferred from homology"/>
<reference evidence="10 11" key="1">
    <citation type="journal article" date="2016" name="Nat. Commun.">
        <title>Thousands of microbial genomes shed light on interconnected biogeochemical processes in an aquifer system.</title>
        <authorList>
            <person name="Anantharaman K."/>
            <person name="Brown C.T."/>
            <person name="Hug L.A."/>
            <person name="Sharon I."/>
            <person name="Castelle C.J."/>
            <person name="Probst A.J."/>
            <person name="Thomas B.C."/>
            <person name="Singh A."/>
            <person name="Wilkins M.J."/>
            <person name="Karaoz U."/>
            <person name="Brodie E.L."/>
            <person name="Williams K.H."/>
            <person name="Hubbard S.S."/>
            <person name="Banfield J.F."/>
        </authorList>
    </citation>
    <scope>NUCLEOTIDE SEQUENCE [LARGE SCALE GENOMIC DNA]</scope>
</reference>
<evidence type="ECO:0000256" key="5">
    <source>
        <dbReference type="ARBA" id="ARBA00022840"/>
    </source>
</evidence>
<dbReference type="STRING" id="1802114.A2719_05495"/>
<evidence type="ECO:0000256" key="2">
    <source>
        <dbReference type="ARBA" id="ARBA00022490"/>
    </source>
</evidence>
<dbReference type="Gene3D" id="3.30.930.10">
    <property type="entry name" value="Bira Bifunctional Protein, Domain 2"/>
    <property type="match status" value="1"/>
</dbReference>
<dbReference type="SUPFAM" id="SSF55681">
    <property type="entry name" value="Class II aaRS and biotin synthetases"/>
    <property type="match status" value="1"/>
</dbReference>
<dbReference type="HAMAP" id="MF_00253_B">
    <property type="entry name" value="Gly_tRNA_synth_B"/>
    <property type="match status" value="1"/>
</dbReference>
<dbReference type="CDD" id="cd00774">
    <property type="entry name" value="GlyRS-like_core"/>
    <property type="match status" value="1"/>
</dbReference>
<evidence type="ECO:0000313" key="10">
    <source>
        <dbReference type="EMBL" id="OGZ43426.1"/>
    </source>
</evidence>
<feature type="binding site" evidence="8">
    <location>
        <position position="149"/>
    </location>
    <ligand>
        <name>substrate</name>
    </ligand>
</feature>
<keyword evidence="6 8" id="KW-0648">Protein biosynthesis</keyword>
<dbReference type="InterPro" id="IPR004154">
    <property type="entry name" value="Anticodon-bd"/>
</dbReference>
<comment type="caution">
    <text evidence="10">The sequence shown here is derived from an EMBL/GenBank/DDBJ whole genome shotgun (WGS) entry which is preliminary data.</text>
</comment>
<comment type="function">
    <text evidence="8">Catalyzes the attachment of glycine to tRNA(Gly).</text>
</comment>
<dbReference type="InterPro" id="IPR027031">
    <property type="entry name" value="Gly-tRNA_synthase/POLG2"/>
</dbReference>
<evidence type="ECO:0000313" key="11">
    <source>
        <dbReference type="Proteomes" id="UP000177480"/>
    </source>
</evidence>
<dbReference type="PROSITE" id="PS50862">
    <property type="entry name" value="AA_TRNA_LIGASE_II"/>
    <property type="match status" value="1"/>
</dbReference>
<name>A0A1G2FZF2_9BACT</name>
<dbReference type="SUPFAM" id="SSF52954">
    <property type="entry name" value="Class II aaRS ABD-related"/>
    <property type="match status" value="1"/>
</dbReference>
<organism evidence="10 11">
    <name type="scientific">Candidatus Ryanbacteria bacterium RIFCSPHIGHO2_01_FULL_45_22</name>
    <dbReference type="NCBI Taxonomy" id="1802114"/>
    <lineage>
        <taxon>Bacteria</taxon>
        <taxon>Candidatus Ryaniibacteriota</taxon>
    </lineage>
</organism>
<dbReference type="AlphaFoldDB" id="A0A1G2FZF2"/>
<evidence type="ECO:0000259" key="9">
    <source>
        <dbReference type="PROSITE" id="PS50862"/>
    </source>
</evidence>
<dbReference type="NCBIfam" id="TIGR00389">
    <property type="entry name" value="glyS_dimeric"/>
    <property type="match status" value="1"/>
</dbReference>
<comment type="similarity">
    <text evidence="1 8">Belongs to the class-II aminoacyl-tRNA synthetase family.</text>
</comment>
<dbReference type="CDD" id="cd00858">
    <property type="entry name" value="GlyRS_anticodon"/>
    <property type="match status" value="1"/>
</dbReference>
<dbReference type="GO" id="GO:0006426">
    <property type="term" value="P:glycyl-tRNA aminoacylation"/>
    <property type="evidence" value="ECO:0007669"/>
    <property type="project" value="UniProtKB-UniRule"/>
</dbReference>
<dbReference type="InterPro" id="IPR045864">
    <property type="entry name" value="aa-tRNA-synth_II/BPL/LPL"/>
</dbReference>
<comment type="subcellular location">
    <subcellularLocation>
        <location evidence="8">Cytoplasm</location>
    </subcellularLocation>
</comment>
<dbReference type="NCBIfam" id="NF003211">
    <property type="entry name" value="PRK04173.1"/>
    <property type="match status" value="1"/>
</dbReference>
<dbReference type="GO" id="GO:0005524">
    <property type="term" value="F:ATP binding"/>
    <property type="evidence" value="ECO:0007669"/>
    <property type="project" value="UniProtKB-UniRule"/>
</dbReference>
<keyword evidence="2 8" id="KW-0963">Cytoplasm</keyword>
<feature type="binding site" evidence="8">
    <location>
        <begin position="268"/>
        <end position="269"/>
    </location>
    <ligand>
        <name>ATP</name>
        <dbReference type="ChEBI" id="CHEBI:30616"/>
    </ligand>
</feature>
<evidence type="ECO:0000256" key="1">
    <source>
        <dbReference type="ARBA" id="ARBA00008226"/>
    </source>
</evidence>
<dbReference type="PANTHER" id="PTHR10745:SF8">
    <property type="entry name" value="DNA POLYMERASE SUBUNIT GAMMA-2, MITOCHONDRIAL"/>
    <property type="match status" value="1"/>
</dbReference>
<dbReference type="PANTHER" id="PTHR10745">
    <property type="entry name" value="GLYCYL-TRNA SYNTHETASE/DNA POLYMERASE SUBUNIT GAMMA-2"/>
    <property type="match status" value="1"/>
</dbReference>
<dbReference type="Gene3D" id="3.40.50.800">
    <property type="entry name" value="Anticodon-binding domain"/>
    <property type="match status" value="1"/>
</dbReference>
<keyword evidence="3 8" id="KW-0436">Ligase</keyword>
<dbReference type="GO" id="GO:0005737">
    <property type="term" value="C:cytoplasm"/>
    <property type="evidence" value="ECO:0007669"/>
    <property type="project" value="UniProtKB-SubCell"/>
</dbReference>
<feature type="binding site" evidence="8">
    <location>
        <position position="103"/>
    </location>
    <ligand>
        <name>substrate</name>
    </ligand>
</feature>
<dbReference type="InterPro" id="IPR002314">
    <property type="entry name" value="aa-tRNA-synt_IIb"/>
</dbReference>
<dbReference type="InterPro" id="IPR036621">
    <property type="entry name" value="Anticodon-bd_dom_sf"/>
</dbReference>
<protein>
    <recommendedName>
        <fullName evidence="8">Glycine--tRNA ligase</fullName>
        <ecNumber evidence="8">6.1.1.14</ecNumber>
    </recommendedName>
    <alternativeName>
        <fullName evidence="8">Glycyl-tRNA synthetase</fullName>
        <shortName evidence="8">GlyRS</shortName>
    </alternativeName>
</protein>